<dbReference type="SUPFAM" id="SSF143120">
    <property type="entry name" value="YefM-like"/>
    <property type="match status" value="1"/>
</dbReference>
<organism evidence="2">
    <name type="scientific">marine sediment metagenome</name>
    <dbReference type="NCBI Taxonomy" id="412755"/>
    <lineage>
        <taxon>unclassified sequences</taxon>
        <taxon>metagenomes</taxon>
        <taxon>ecological metagenomes</taxon>
    </lineage>
</organism>
<accession>A0A0F9BYI1</accession>
<dbReference type="AlphaFoldDB" id="A0A0F9BYI1"/>
<evidence type="ECO:0008006" key="3">
    <source>
        <dbReference type="Google" id="ProtNLM"/>
    </source>
</evidence>
<comment type="similarity">
    <text evidence="1">Belongs to the phD/YefM antitoxin family.</text>
</comment>
<dbReference type="Gene3D" id="3.40.1620.10">
    <property type="entry name" value="YefM-like domain"/>
    <property type="match status" value="1"/>
</dbReference>
<name>A0A0F9BYI1_9ZZZZ</name>
<dbReference type="Pfam" id="PF02604">
    <property type="entry name" value="PhdYeFM_antitox"/>
    <property type="match status" value="1"/>
</dbReference>
<comment type="caution">
    <text evidence="2">The sequence shown here is derived from an EMBL/GenBank/DDBJ whole genome shotgun (WGS) entry which is preliminary data.</text>
</comment>
<sequence length="79" mass="8591">MIVNTITEAKAQFSLLIEKVQHGEEVIINKAGKPVAVLSAYKVHPKKRKPGALRGKIKIAPGFDELPDDIAEAFGARVK</sequence>
<reference evidence="2" key="1">
    <citation type="journal article" date="2015" name="Nature">
        <title>Complex archaea that bridge the gap between prokaryotes and eukaryotes.</title>
        <authorList>
            <person name="Spang A."/>
            <person name="Saw J.H."/>
            <person name="Jorgensen S.L."/>
            <person name="Zaremba-Niedzwiedzka K."/>
            <person name="Martijn J."/>
            <person name="Lind A.E."/>
            <person name="van Eijk R."/>
            <person name="Schleper C."/>
            <person name="Guy L."/>
            <person name="Ettema T.J."/>
        </authorList>
    </citation>
    <scope>NUCLEOTIDE SEQUENCE</scope>
</reference>
<dbReference type="InterPro" id="IPR006442">
    <property type="entry name" value="Antitoxin_Phd/YefM"/>
</dbReference>
<dbReference type="InterPro" id="IPR036165">
    <property type="entry name" value="YefM-like_sf"/>
</dbReference>
<dbReference type="NCBIfam" id="TIGR01552">
    <property type="entry name" value="phd_fam"/>
    <property type="match status" value="1"/>
</dbReference>
<dbReference type="EMBL" id="LAZR01049515">
    <property type="protein sequence ID" value="KKK89471.1"/>
    <property type="molecule type" value="Genomic_DNA"/>
</dbReference>
<evidence type="ECO:0000313" key="2">
    <source>
        <dbReference type="EMBL" id="KKK89471.1"/>
    </source>
</evidence>
<gene>
    <name evidence="2" type="ORF">LCGC14_2732760</name>
</gene>
<evidence type="ECO:0000256" key="1">
    <source>
        <dbReference type="ARBA" id="ARBA00009981"/>
    </source>
</evidence>
<proteinExistence type="inferred from homology"/>
<protein>
    <recommendedName>
        <fullName evidence="3">Antitoxin</fullName>
    </recommendedName>
</protein>